<dbReference type="InterPro" id="IPR011250">
    <property type="entry name" value="OMP/PagP_B-barrel"/>
</dbReference>
<evidence type="ECO:0000313" key="2">
    <source>
        <dbReference type="Proteomes" id="UP000615593"/>
    </source>
</evidence>
<sequence length="190" mass="21006">MFIFFSLYLSAQESETSNFSVAGRFGLGNSNINTQNYKNLAGSAGSFQLDVNYDLPIENNVFSYLRFGLGFQLNSSNANLFFGSSQASLIAETFRVPVYVNGVIRLGRDEASLLSDTKFVAGFGGFLNHVYKYEVTDVENSADIEKPDTGFGVIFNLGLEQDVSEHFAAFVTLDYSLMGDENKVDEVDHF</sequence>
<reference evidence="2" key="1">
    <citation type="journal article" date="2019" name="Int. J. Syst. Evol. Microbiol.">
        <title>The Global Catalogue of Microorganisms (GCM) 10K type strain sequencing project: providing services to taxonomists for standard genome sequencing and annotation.</title>
        <authorList>
            <consortium name="The Broad Institute Genomics Platform"/>
            <consortium name="The Broad Institute Genome Sequencing Center for Infectious Disease"/>
            <person name="Wu L."/>
            <person name="Ma J."/>
        </authorList>
    </citation>
    <scope>NUCLEOTIDE SEQUENCE [LARGE SCALE GENOMIC DNA]</scope>
    <source>
        <strain evidence="2">KCTC 12708</strain>
    </source>
</reference>
<comment type="caution">
    <text evidence="1">The sequence shown here is derived from an EMBL/GenBank/DDBJ whole genome shotgun (WGS) entry which is preliminary data.</text>
</comment>
<dbReference type="EMBL" id="BMWY01000003">
    <property type="protein sequence ID" value="GGZ54500.1"/>
    <property type="molecule type" value="Genomic_DNA"/>
</dbReference>
<protein>
    <recommendedName>
        <fullName evidence="3">Outer membrane protein beta-barrel domain-containing protein</fullName>
    </recommendedName>
</protein>
<dbReference type="SUPFAM" id="SSF56925">
    <property type="entry name" value="OMPA-like"/>
    <property type="match status" value="1"/>
</dbReference>
<organism evidence="1 2">
    <name type="scientific">Mesonia mobilis</name>
    <dbReference type="NCBI Taxonomy" id="369791"/>
    <lineage>
        <taxon>Bacteria</taxon>
        <taxon>Pseudomonadati</taxon>
        <taxon>Bacteroidota</taxon>
        <taxon>Flavobacteriia</taxon>
        <taxon>Flavobacteriales</taxon>
        <taxon>Flavobacteriaceae</taxon>
        <taxon>Mesonia</taxon>
    </lineage>
</organism>
<evidence type="ECO:0008006" key="3">
    <source>
        <dbReference type="Google" id="ProtNLM"/>
    </source>
</evidence>
<dbReference type="Proteomes" id="UP000615593">
    <property type="component" value="Unassembled WGS sequence"/>
</dbReference>
<gene>
    <name evidence="1" type="ORF">GCM10008088_15340</name>
</gene>
<accession>A0ABQ3BQP5</accession>
<evidence type="ECO:0000313" key="1">
    <source>
        <dbReference type="EMBL" id="GGZ54500.1"/>
    </source>
</evidence>
<name>A0ABQ3BQP5_9FLAO</name>
<proteinExistence type="predicted"/>
<keyword evidence="2" id="KW-1185">Reference proteome</keyword>